<feature type="compositionally biased region" description="Gly residues" evidence="6">
    <location>
        <begin position="234"/>
        <end position="250"/>
    </location>
</feature>
<dbReference type="InterPro" id="IPR001164">
    <property type="entry name" value="ArfGAP_dom"/>
</dbReference>
<dbReference type="Gene3D" id="1.10.220.150">
    <property type="entry name" value="Arf GTPase activating protein"/>
    <property type="match status" value="1"/>
</dbReference>
<keyword evidence="1" id="KW-0343">GTPase activation</keyword>
<evidence type="ECO:0000256" key="4">
    <source>
        <dbReference type="ARBA" id="ARBA00022833"/>
    </source>
</evidence>
<name>A0A0D6EG58_SPOSA</name>
<feature type="non-terminal residue" evidence="8">
    <location>
        <position position="1"/>
    </location>
</feature>
<keyword evidence="3 5" id="KW-0863">Zinc-finger</keyword>
<evidence type="ECO:0000256" key="1">
    <source>
        <dbReference type="ARBA" id="ARBA00022468"/>
    </source>
</evidence>
<feature type="region of interest" description="Disordered" evidence="6">
    <location>
        <begin position="370"/>
        <end position="506"/>
    </location>
</feature>
<dbReference type="PANTHER" id="PTHR46395:SF1">
    <property type="entry name" value="ADP-RIBOSYLATION FACTOR GTPASE-ACTIVATING PROTEIN 1"/>
    <property type="match status" value="1"/>
</dbReference>
<dbReference type="GO" id="GO:0005096">
    <property type="term" value="F:GTPase activator activity"/>
    <property type="evidence" value="ECO:0007669"/>
    <property type="project" value="UniProtKB-KW"/>
</dbReference>
<dbReference type="PRINTS" id="PR00405">
    <property type="entry name" value="REVINTRACTNG"/>
</dbReference>
<feature type="compositionally biased region" description="Low complexity" evidence="6">
    <location>
        <begin position="407"/>
        <end position="418"/>
    </location>
</feature>
<evidence type="ECO:0000259" key="7">
    <source>
        <dbReference type="PROSITE" id="PS50115"/>
    </source>
</evidence>
<dbReference type="SMART" id="SM00105">
    <property type="entry name" value="ArfGap"/>
    <property type="match status" value="1"/>
</dbReference>
<feature type="compositionally biased region" description="Low complexity" evidence="6">
    <location>
        <begin position="174"/>
        <end position="199"/>
    </location>
</feature>
<feature type="compositionally biased region" description="Low complexity" evidence="6">
    <location>
        <begin position="470"/>
        <end position="491"/>
    </location>
</feature>
<feature type="compositionally biased region" description="Low complexity" evidence="6">
    <location>
        <begin position="153"/>
        <end position="165"/>
    </location>
</feature>
<evidence type="ECO:0000256" key="2">
    <source>
        <dbReference type="ARBA" id="ARBA00022723"/>
    </source>
</evidence>
<dbReference type="InterPro" id="IPR038508">
    <property type="entry name" value="ArfGAP_dom_sf"/>
</dbReference>
<feature type="region of interest" description="Disordered" evidence="6">
    <location>
        <begin position="221"/>
        <end position="256"/>
    </location>
</feature>
<dbReference type="GO" id="GO:0030100">
    <property type="term" value="P:regulation of endocytosis"/>
    <property type="evidence" value="ECO:0007669"/>
    <property type="project" value="TreeGrafter"/>
</dbReference>
<protein>
    <submittedName>
        <fullName evidence="8">SPOSA6832_00190-mRNA-1:cds</fullName>
    </submittedName>
</protein>
<keyword evidence="9" id="KW-1185">Reference proteome</keyword>
<dbReference type="AlphaFoldDB" id="A0A0D6EG58"/>
<dbReference type="GO" id="GO:0032012">
    <property type="term" value="P:regulation of ARF protein signal transduction"/>
    <property type="evidence" value="ECO:0007669"/>
    <property type="project" value="TreeGrafter"/>
</dbReference>
<dbReference type="PROSITE" id="PS50115">
    <property type="entry name" value="ARFGAP"/>
    <property type="match status" value="1"/>
</dbReference>
<accession>A0A0D6EG58</accession>
<sequence>MAAEYDTKAVLLDWMKEGENKLCAECSLPSPQWCSLSYGCSLCLTCSGVHRSLGVHLSFVRSLTMVRHVPPFLPLSKLMSGRGMREQDKWTQAQMQRMLKGGNQKAREFFEANGQPWKVDSLAEKYNSHVAAMYRDKLLADAEDRPWVPADTPAPSATVSSSSSLRRPRAQQDSRAVSPSSFASNSSSTPRSGSPATSAGGPNSQKAANEDYFARMGAANGSRRADLPPSQGGKYQGFGSQGPSPGGGGVHPMSSRAIPGLEELRDDPVGALGKGWGFLGAALGAVGKTVNDSVVQPTLERAHDPALQSQFSTFLNSASSKLTLAARASGQALSTGLESGSQFLRRDLGVDVGDLGAHYLDRATGRGAGEGYGAIGEEHAPRGHSALEPGSGEAADFFSSQLGARGGSQSMSPSSSSRSGGGPSYDDDRAGGYQDMPTMRREGSTLSSTTAAKPAVASPPAVEDSWESMAPKAAAARAAAAKAKAKAPALAKKTDDGWDDFGDDWN</sequence>
<dbReference type="InterPro" id="IPR037278">
    <property type="entry name" value="ARFGAP/RecO"/>
</dbReference>
<dbReference type="OrthoDB" id="983479at2759"/>
<gene>
    <name evidence="8" type="primary">SPOSA6832_00190</name>
</gene>
<feature type="compositionally biased region" description="Low complexity" evidence="6">
    <location>
        <begin position="447"/>
        <end position="462"/>
    </location>
</feature>
<dbReference type="SUPFAM" id="SSF57863">
    <property type="entry name" value="ArfGap/RecO-like zinc finger"/>
    <property type="match status" value="1"/>
</dbReference>
<feature type="region of interest" description="Disordered" evidence="6">
    <location>
        <begin position="146"/>
        <end position="206"/>
    </location>
</feature>
<evidence type="ECO:0000313" key="9">
    <source>
        <dbReference type="Proteomes" id="UP000243876"/>
    </source>
</evidence>
<reference evidence="9" key="1">
    <citation type="submission" date="2015-02" db="EMBL/GenBank/DDBJ databases">
        <authorList>
            <person name="Gon?alves P."/>
        </authorList>
    </citation>
    <scope>NUCLEOTIDE SEQUENCE [LARGE SCALE GENOMIC DNA]</scope>
</reference>
<evidence type="ECO:0000256" key="6">
    <source>
        <dbReference type="SAM" id="MobiDB-lite"/>
    </source>
</evidence>
<dbReference type="GO" id="GO:0000139">
    <property type="term" value="C:Golgi membrane"/>
    <property type="evidence" value="ECO:0007669"/>
    <property type="project" value="TreeGrafter"/>
</dbReference>
<evidence type="ECO:0000256" key="3">
    <source>
        <dbReference type="ARBA" id="ARBA00022771"/>
    </source>
</evidence>
<keyword evidence="2" id="KW-0479">Metal-binding</keyword>
<dbReference type="Proteomes" id="UP000243876">
    <property type="component" value="Unassembled WGS sequence"/>
</dbReference>
<dbReference type="CDD" id="cd08830">
    <property type="entry name" value="ArfGap_ArfGap1"/>
    <property type="match status" value="1"/>
</dbReference>
<proteinExistence type="predicted"/>
<organism evidence="8 9">
    <name type="scientific">Sporidiobolus salmonicolor</name>
    <name type="common">Yeast-like fungus</name>
    <name type="synonym">Sporobolomyces salmonicolor</name>
    <dbReference type="NCBI Taxonomy" id="5005"/>
    <lineage>
        <taxon>Eukaryota</taxon>
        <taxon>Fungi</taxon>
        <taxon>Dikarya</taxon>
        <taxon>Basidiomycota</taxon>
        <taxon>Pucciniomycotina</taxon>
        <taxon>Microbotryomycetes</taxon>
        <taxon>Sporidiobolales</taxon>
        <taxon>Sporidiobolaceae</taxon>
        <taxon>Sporobolomyces</taxon>
    </lineage>
</organism>
<dbReference type="PANTHER" id="PTHR46395">
    <property type="entry name" value="ADP-RIBOSYLATION FACTOR GTPASE-ACTIVATING PROTEIN 1"/>
    <property type="match status" value="1"/>
</dbReference>
<evidence type="ECO:0000256" key="5">
    <source>
        <dbReference type="PROSITE-ProRule" id="PRU00288"/>
    </source>
</evidence>
<feature type="compositionally biased region" description="Acidic residues" evidence="6">
    <location>
        <begin position="497"/>
        <end position="506"/>
    </location>
</feature>
<feature type="domain" description="Arf-GAP" evidence="7">
    <location>
        <begin position="8"/>
        <end position="147"/>
    </location>
</feature>
<dbReference type="EMBL" id="CENE01000001">
    <property type="protein sequence ID" value="CEQ38753.1"/>
    <property type="molecule type" value="Genomic_DNA"/>
</dbReference>
<dbReference type="GO" id="GO:0008270">
    <property type="term" value="F:zinc ion binding"/>
    <property type="evidence" value="ECO:0007669"/>
    <property type="project" value="UniProtKB-KW"/>
</dbReference>
<dbReference type="Pfam" id="PF01412">
    <property type="entry name" value="ArfGap"/>
    <property type="match status" value="1"/>
</dbReference>
<evidence type="ECO:0000313" key="8">
    <source>
        <dbReference type="EMBL" id="CEQ38753.1"/>
    </source>
</evidence>
<keyword evidence="4" id="KW-0862">Zinc</keyword>